<feature type="region of interest" description="Disordered" evidence="5">
    <location>
        <begin position="363"/>
        <end position="461"/>
    </location>
</feature>
<dbReference type="Gene3D" id="1.10.150.50">
    <property type="entry name" value="Transcription Factor, Ets-1"/>
    <property type="match status" value="1"/>
</dbReference>
<dbReference type="Gene3D" id="1.10.30.10">
    <property type="entry name" value="High mobility group box domain"/>
    <property type="match status" value="1"/>
</dbReference>
<gene>
    <name evidence="8" type="primary">HMGB6_0</name>
    <name evidence="8" type="ORF">A0J61_09741</name>
</gene>
<evidence type="ECO:0000256" key="4">
    <source>
        <dbReference type="SAM" id="Coils"/>
    </source>
</evidence>
<feature type="coiled-coil region" evidence="4">
    <location>
        <begin position="304"/>
        <end position="363"/>
    </location>
</feature>
<feature type="compositionally biased region" description="Pro residues" evidence="5">
    <location>
        <begin position="160"/>
        <end position="170"/>
    </location>
</feature>
<dbReference type="PANTHER" id="PTHR46040">
    <property type="entry name" value="HIGH MOBILITY GROUP PROTEIN 2"/>
    <property type="match status" value="1"/>
</dbReference>
<dbReference type="PROSITE" id="PS50118">
    <property type="entry name" value="HMG_BOX_2"/>
    <property type="match status" value="1"/>
</dbReference>
<dbReference type="SUPFAM" id="SSF47769">
    <property type="entry name" value="SAM/Pointed domain"/>
    <property type="match status" value="1"/>
</dbReference>
<dbReference type="STRING" id="101091.A0A1C7MZB3"/>
<feature type="region of interest" description="Disordered" evidence="5">
    <location>
        <begin position="208"/>
        <end position="250"/>
    </location>
</feature>
<dbReference type="Pfam" id="PF00536">
    <property type="entry name" value="SAM_1"/>
    <property type="match status" value="1"/>
</dbReference>
<feature type="compositionally biased region" description="Polar residues" evidence="5">
    <location>
        <begin position="226"/>
        <end position="248"/>
    </location>
</feature>
<name>A0A1C7MZB3_9FUNG</name>
<dbReference type="GO" id="GO:0003677">
    <property type="term" value="F:DNA binding"/>
    <property type="evidence" value="ECO:0007669"/>
    <property type="project" value="UniProtKB-UniRule"/>
</dbReference>
<dbReference type="OrthoDB" id="1919336at2759"/>
<keyword evidence="9" id="KW-1185">Reference proteome</keyword>
<dbReference type="SUPFAM" id="SSF47095">
    <property type="entry name" value="HMG-box"/>
    <property type="match status" value="1"/>
</dbReference>
<dbReference type="InterPro" id="IPR009071">
    <property type="entry name" value="HMG_box_dom"/>
</dbReference>
<feature type="compositionally biased region" description="Basic and acidic residues" evidence="5">
    <location>
        <begin position="395"/>
        <end position="404"/>
    </location>
</feature>
<feature type="region of interest" description="Disordered" evidence="5">
    <location>
        <begin position="149"/>
        <end position="170"/>
    </location>
</feature>
<feature type="domain" description="SAM" evidence="6">
    <location>
        <begin position="28"/>
        <end position="92"/>
    </location>
</feature>
<dbReference type="PROSITE" id="PS50105">
    <property type="entry name" value="SAM_DOMAIN"/>
    <property type="match status" value="1"/>
</dbReference>
<dbReference type="SMART" id="SM00398">
    <property type="entry name" value="HMG"/>
    <property type="match status" value="1"/>
</dbReference>
<feature type="compositionally biased region" description="Low complexity" evidence="5">
    <location>
        <begin position="427"/>
        <end position="440"/>
    </location>
</feature>
<dbReference type="AlphaFoldDB" id="A0A1C7MZB3"/>
<feature type="DNA-binding region" description="HMG box" evidence="3">
    <location>
        <begin position="267"/>
        <end position="333"/>
    </location>
</feature>
<organism evidence="8 9">
    <name type="scientific">Choanephora cucurbitarum</name>
    <dbReference type="NCBI Taxonomy" id="101091"/>
    <lineage>
        <taxon>Eukaryota</taxon>
        <taxon>Fungi</taxon>
        <taxon>Fungi incertae sedis</taxon>
        <taxon>Mucoromycota</taxon>
        <taxon>Mucoromycotina</taxon>
        <taxon>Mucoromycetes</taxon>
        <taxon>Mucorales</taxon>
        <taxon>Mucorineae</taxon>
        <taxon>Choanephoraceae</taxon>
        <taxon>Choanephoroideae</taxon>
        <taxon>Choanephora</taxon>
    </lineage>
</organism>
<evidence type="ECO:0000256" key="2">
    <source>
        <dbReference type="ARBA" id="ARBA00023242"/>
    </source>
</evidence>
<feature type="compositionally biased region" description="Low complexity" evidence="5">
    <location>
        <begin position="369"/>
        <end position="391"/>
    </location>
</feature>
<dbReference type="InterPro" id="IPR036910">
    <property type="entry name" value="HMG_box_dom_sf"/>
</dbReference>
<dbReference type="InterPro" id="IPR013761">
    <property type="entry name" value="SAM/pointed_sf"/>
</dbReference>
<dbReference type="EMBL" id="LUGH01000926">
    <property type="protein sequence ID" value="OBZ82210.1"/>
    <property type="molecule type" value="Genomic_DNA"/>
</dbReference>
<dbReference type="GO" id="GO:0010468">
    <property type="term" value="P:regulation of gene expression"/>
    <property type="evidence" value="ECO:0007669"/>
    <property type="project" value="TreeGrafter"/>
</dbReference>
<evidence type="ECO:0000313" key="8">
    <source>
        <dbReference type="EMBL" id="OBZ82210.1"/>
    </source>
</evidence>
<reference evidence="8 9" key="1">
    <citation type="submission" date="2016-03" db="EMBL/GenBank/DDBJ databases">
        <title>Choanephora cucurbitarum.</title>
        <authorList>
            <person name="Min B."/>
            <person name="Park H."/>
            <person name="Park J.-H."/>
            <person name="Shin H.-D."/>
            <person name="Choi I.-G."/>
        </authorList>
    </citation>
    <scope>NUCLEOTIDE SEQUENCE [LARGE SCALE GENOMIC DNA]</scope>
    <source>
        <strain evidence="8 9">KUS-F28377</strain>
    </source>
</reference>
<keyword evidence="1 3" id="KW-0238">DNA-binding</keyword>
<keyword evidence="4" id="KW-0175">Coiled coil</keyword>
<dbReference type="Proteomes" id="UP000093000">
    <property type="component" value="Unassembled WGS sequence"/>
</dbReference>
<accession>A0A1C7MZB3</accession>
<evidence type="ECO:0000313" key="9">
    <source>
        <dbReference type="Proteomes" id="UP000093000"/>
    </source>
</evidence>
<dbReference type="Pfam" id="PF00505">
    <property type="entry name" value="HMG_box"/>
    <property type="match status" value="1"/>
</dbReference>
<dbReference type="InterPro" id="IPR001660">
    <property type="entry name" value="SAM"/>
</dbReference>
<dbReference type="InterPro" id="IPR051965">
    <property type="entry name" value="ChromReg_NeuronalGeneExpr"/>
</dbReference>
<feature type="compositionally biased region" description="Polar residues" evidence="5">
    <location>
        <begin position="451"/>
        <end position="461"/>
    </location>
</feature>
<sequence length="461" mass="52108">MALFPTQYPWLQMNPSNPTIEFPGFGTFEHEQVKEFLENCHLPDYYSIFIAEGFESLEAIMEITEDDLVAMQVKRGHRRMPLLISLTCQVIQRAIATIRGIPSHQSLFIPNNIRTILTNPSLPHTHPYDKFYQSTTNDSDAYLTSGYDTMRSSQSNTTSIPPPVSTPPPAQTKEYQLPPIEHVIRGLKLAPSSSPLSYVCYPEYKLQEEQGSSGRNKTTEPKEETFNSVDTTKTEPTQDISSDNSSVDHLSVKRKYRRLPKPDKHAPIKPSSAYIMFSNDARSELKHKNMSFVEMAKLVGDRWKSLSNEQKQDYERTAMKAKDEYLNAMHAYKQTDQYKETYLNDFKNEQEATNRKIIRLRKKAKRNLSESSPTENSSSNDNARSSSSSGSIDIYKLHQKDTQDKPSSTTKPKLTSSGEEGGHHSSKSMTSSTSGTTIATPDDNPLDEASKTNSDQHQLSQ</sequence>
<dbReference type="CDD" id="cd09487">
    <property type="entry name" value="SAM_superfamily"/>
    <property type="match status" value="1"/>
</dbReference>
<evidence type="ECO:0000256" key="5">
    <source>
        <dbReference type="SAM" id="MobiDB-lite"/>
    </source>
</evidence>
<evidence type="ECO:0000256" key="3">
    <source>
        <dbReference type="PROSITE-ProRule" id="PRU00267"/>
    </source>
</evidence>
<feature type="compositionally biased region" description="Low complexity" evidence="5">
    <location>
        <begin position="405"/>
        <end position="418"/>
    </location>
</feature>
<comment type="caution">
    <text evidence="8">The sequence shown here is derived from an EMBL/GenBank/DDBJ whole genome shotgun (WGS) entry which is preliminary data.</text>
</comment>
<dbReference type="InParanoid" id="A0A1C7MZB3"/>
<keyword evidence="2 3" id="KW-0539">Nucleus</keyword>
<proteinExistence type="predicted"/>
<protein>
    <submittedName>
        <fullName evidence="8">High mobility group B protein 6</fullName>
    </submittedName>
</protein>
<evidence type="ECO:0000256" key="1">
    <source>
        <dbReference type="ARBA" id="ARBA00023125"/>
    </source>
</evidence>
<evidence type="ECO:0000259" key="6">
    <source>
        <dbReference type="PROSITE" id="PS50105"/>
    </source>
</evidence>
<dbReference type="PANTHER" id="PTHR46040:SF3">
    <property type="entry name" value="HIGH MOBILITY GROUP PROTEIN 2"/>
    <property type="match status" value="1"/>
</dbReference>
<feature type="domain" description="HMG box" evidence="7">
    <location>
        <begin position="267"/>
        <end position="333"/>
    </location>
</feature>
<dbReference type="GO" id="GO:0005634">
    <property type="term" value="C:nucleus"/>
    <property type="evidence" value="ECO:0007669"/>
    <property type="project" value="UniProtKB-UniRule"/>
</dbReference>
<evidence type="ECO:0000259" key="7">
    <source>
        <dbReference type="PROSITE" id="PS50118"/>
    </source>
</evidence>